<dbReference type="Pfam" id="PF05656">
    <property type="entry name" value="DUF805"/>
    <property type="match status" value="1"/>
</dbReference>
<evidence type="ECO:0000256" key="2">
    <source>
        <dbReference type="SAM" id="Phobius"/>
    </source>
</evidence>
<keyword evidence="2" id="KW-0812">Transmembrane</keyword>
<dbReference type="Proteomes" id="UP000236743">
    <property type="component" value="Unassembled WGS sequence"/>
</dbReference>
<feature type="transmembrane region" description="Helical" evidence="2">
    <location>
        <begin position="75"/>
        <end position="91"/>
    </location>
</feature>
<feature type="transmembrane region" description="Helical" evidence="2">
    <location>
        <begin position="12"/>
        <end position="33"/>
    </location>
</feature>
<dbReference type="EMBL" id="FNUY01000001">
    <property type="protein sequence ID" value="SEF49779.1"/>
    <property type="molecule type" value="Genomic_DNA"/>
</dbReference>
<feature type="region of interest" description="Disordered" evidence="1">
    <location>
        <begin position="136"/>
        <end position="164"/>
    </location>
</feature>
<feature type="transmembrane region" description="Helical" evidence="2">
    <location>
        <begin position="45"/>
        <end position="63"/>
    </location>
</feature>
<keyword evidence="2" id="KW-0472">Membrane</keyword>
<proteinExistence type="predicted"/>
<evidence type="ECO:0000313" key="3">
    <source>
        <dbReference type="EMBL" id="SEF49779.1"/>
    </source>
</evidence>
<name>A0A1H5SGN7_9HYPH</name>
<gene>
    <name evidence="3" type="ORF">SAMN04488115_101261</name>
</gene>
<dbReference type="GO" id="GO:0016020">
    <property type="term" value="C:membrane"/>
    <property type="evidence" value="ECO:0007669"/>
    <property type="project" value="InterPro"/>
</dbReference>
<feature type="transmembrane region" description="Helical" evidence="2">
    <location>
        <begin position="97"/>
        <end position="120"/>
    </location>
</feature>
<keyword evidence="4" id="KW-1185">Reference proteome</keyword>
<reference evidence="3 4" key="1">
    <citation type="submission" date="2016-10" db="EMBL/GenBank/DDBJ databases">
        <authorList>
            <person name="de Groot N.N."/>
        </authorList>
    </citation>
    <scope>NUCLEOTIDE SEQUENCE [LARGE SCALE GENOMIC DNA]</scope>
    <source>
        <strain evidence="3 4">DSM 26656</strain>
    </source>
</reference>
<accession>A0A1H5SGN7</accession>
<dbReference type="InterPro" id="IPR008523">
    <property type="entry name" value="DUF805"/>
</dbReference>
<sequence>MSLFRLLTDFDGRIGLARFWLGSALVAVLLLAIQQGAPVLFGRNASHVLAFANAFALFPWAALAAKRANDRGSTALFGILLICAIVLPGHLRPFLPFFWGPSLHTISLVAWLIALVDLGLLPSLHDKDRVAAAEAGAKAGAWTRPNAPSPISVRPFSIPPTPSP</sequence>
<dbReference type="OrthoDB" id="8158971at2"/>
<evidence type="ECO:0000313" key="4">
    <source>
        <dbReference type="Proteomes" id="UP000236743"/>
    </source>
</evidence>
<dbReference type="AlphaFoldDB" id="A0A1H5SGN7"/>
<dbReference type="RefSeq" id="WP_103870663.1">
    <property type="nucleotide sequence ID" value="NZ_FNUY01000001.1"/>
</dbReference>
<organism evidence="3 4">
    <name type="scientific">Bosea lathyri</name>
    <dbReference type="NCBI Taxonomy" id="1036778"/>
    <lineage>
        <taxon>Bacteria</taxon>
        <taxon>Pseudomonadati</taxon>
        <taxon>Pseudomonadota</taxon>
        <taxon>Alphaproteobacteria</taxon>
        <taxon>Hyphomicrobiales</taxon>
        <taxon>Boseaceae</taxon>
        <taxon>Bosea</taxon>
    </lineage>
</organism>
<evidence type="ECO:0000256" key="1">
    <source>
        <dbReference type="SAM" id="MobiDB-lite"/>
    </source>
</evidence>
<protein>
    <submittedName>
        <fullName evidence="3">Uncharacterized membrane protein YhaH, DUF805 family</fullName>
    </submittedName>
</protein>
<keyword evidence="2" id="KW-1133">Transmembrane helix</keyword>